<evidence type="ECO:0000313" key="1">
    <source>
        <dbReference type="EMBL" id="EMC98593.1"/>
    </source>
</evidence>
<sequence>MVLPFAETGSRCWQLVLRTLLPLTTYILRSVRLVLRLVSLLSSAGLRHSAFR</sequence>
<name>M2N3P4_BAUPA</name>
<dbReference type="EMBL" id="KB445552">
    <property type="protein sequence ID" value="EMC98593.1"/>
    <property type="molecule type" value="Genomic_DNA"/>
</dbReference>
<accession>M2N3P4</accession>
<evidence type="ECO:0000313" key="2">
    <source>
        <dbReference type="Proteomes" id="UP000011761"/>
    </source>
</evidence>
<reference evidence="1 2" key="1">
    <citation type="journal article" date="2012" name="PLoS Pathog.">
        <title>Diverse lifestyles and strategies of plant pathogenesis encoded in the genomes of eighteen Dothideomycetes fungi.</title>
        <authorList>
            <person name="Ohm R.A."/>
            <person name="Feau N."/>
            <person name="Henrissat B."/>
            <person name="Schoch C.L."/>
            <person name="Horwitz B.A."/>
            <person name="Barry K.W."/>
            <person name="Condon B.J."/>
            <person name="Copeland A.C."/>
            <person name="Dhillon B."/>
            <person name="Glaser F."/>
            <person name="Hesse C.N."/>
            <person name="Kosti I."/>
            <person name="LaButti K."/>
            <person name="Lindquist E.A."/>
            <person name="Lucas S."/>
            <person name="Salamov A.A."/>
            <person name="Bradshaw R.E."/>
            <person name="Ciuffetti L."/>
            <person name="Hamelin R.C."/>
            <person name="Kema G.H.J."/>
            <person name="Lawrence C."/>
            <person name="Scott J.A."/>
            <person name="Spatafora J.W."/>
            <person name="Turgeon B.G."/>
            <person name="de Wit P.J.G.M."/>
            <person name="Zhong S."/>
            <person name="Goodwin S.B."/>
            <person name="Grigoriev I.V."/>
        </authorList>
    </citation>
    <scope>NUCLEOTIDE SEQUENCE [LARGE SCALE GENOMIC DNA]</scope>
    <source>
        <strain evidence="1 2">UAMH 10762</strain>
    </source>
</reference>
<dbReference type="KEGG" id="bcom:BAUCODRAFT_375002"/>
<organism evidence="1 2">
    <name type="scientific">Baudoinia panamericana (strain UAMH 10762)</name>
    <name type="common">Angels' share fungus</name>
    <name type="synonym">Baudoinia compniacensis (strain UAMH 10762)</name>
    <dbReference type="NCBI Taxonomy" id="717646"/>
    <lineage>
        <taxon>Eukaryota</taxon>
        <taxon>Fungi</taxon>
        <taxon>Dikarya</taxon>
        <taxon>Ascomycota</taxon>
        <taxon>Pezizomycotina</taxon>
        <taxon>Dothideomycetes</taxon>
        <taxon>Dothideomycetidae</taxon>
        <taxon>Mycosphaerellales</taxon>
        <taxon>Teratosphaeriaceae</taxon>
        <taxon>Baudoinia</taxon>
    </lineage>
</organism>
<dbReference type="HOGENOM" id="CLU_3086857_0_0_1"/>
<keyword evidence="2" id="KW-1185">Reference proteome</keyword>
<dbReference type="RefSeq" id="XP_007673822.1">
    <property type="nucleotide sequence ID" value="XM_007675632.1"/>
</dbReference>
<dbReference type="Proteomes" id="UP000011761">
    <property type="component" value="Unassembled WGS sequence"/>
</dbReference>
<dbReference type="AlphaFoldDB" id="M2N3P4"/>
<proteinExistence type="predicted"/>
<protein>
    <submittedName>
        <fullName evidence="1">Uncharacterized protein</fullName>
    </submittedName>
</protein>
<gene>
    <name evidence="1" type="ORF">BAUCODRAFT_375002</name>
</gene>
<dbReference type="GeneID" id="19113255"/>